<gene>
    <name evidence="2" type="ORF">AAD027_02035</name>
</gene>
<feature type="transmembrane region" description="Helical" evidence="1">
    <location>
        <begin position="50"/>
        <end position="67"/>
    </location>
</feature>
<keyword evidence="1" id="KW-0472">Membrane</keyword>
<feature type="transmembrane region" description="Helical" evidence="1">
    <location>
        <begin position="74"/>
        <end position="93"/>
    </location>
</feature>
<keyword evidence="3" id="KW-1185">Reference proteome</keyword>
<evidence type="ECO:0000256" key="1">
    <source>
        <dbReference type="SAM" id="Phobius"/>
    </source>
</evidence>
<sequence length="145" mass="14858">MKLPVEYWKRAVLGATAAMALVLVLSWAGSRVLPIAWLEPLNTRLGYLSPLNYLFVAAGMAAGGLIAGTRFVPWAAALALVIWLATLAVLAGAVPNALDAPSPGLGKLVSLNLASILLTIAAAAAGALAGARWGGSRPNPMRHAP</sequence>
<name>A0ABU9IY71_9GAMM</name>
<evidence type="ECO:0000313" key="2">
    <source>
        <dbReference type="EMBL" id="MEL1263146.1"/>
    </source>
</evidence>
<proteinExistence type="predicted"/>
<organism evidence="2 3">
    <name type="scientific">Pseudoxanthomonas putridarboris</name>
    <dbReference type="NCBI Taxonomy" id="752605"/>
    <lineage>
        <taxon>Bacteria</taxon>
        <taxon>Pseudomonadati</taxon>
        <taxon>Pseudomonadota</taxon>
        <taxon>Gammaproteobacteria</taxon>
        <taxon>Lysobacterales</taxon>
        <taxon>Lysobacteraceae</taxon>
        <taxon>Pseudoxanthomonas</taxon>
    </lineage>
</organism>
<keyword evidence="1" id="KW-0812">Transmembrane</keyword>
<protein>
    <submittedName>
        <fullName evidence="2">Uncharacterized protein</fullName>
    </submittedName>
</protein>
<evidence type="ECO:0000313" key="3">
    <source>
        <dbReference type="Proteomes" id="UP001459204"/>
    </source>
</evidence>
<dbReference type="Proteomes" id="UP001459204">
    <property type="component" value="Unassembled WGS sequence"/>
</dbReference>
<feature type="transmembrane region" description="Helical" evidence="1">
    <location>
        <begin position="113"/>
        <end position="133"/>
    </location>
</feature>
<dbReference type="RefSeq" id="WP_341724340.1">
    <property type="nucleotide sequence ID" value="NZ_JBBWWT010000001.1"/>
</dbReference>
<feature type="transmembrane region" description="Helical" evidence="1">
    <location>
        <begin position="12"/>
        <end position="30"/>
    </location>
</feature>
<reference evidence="2 3" key="1">
    <citation type="submission" date="2024-04" db="EMBL/GenBank/DDBJ databases">
        <title>Draft genome sequence of Pseudoxanthomonas putridarboris WD12.</title>
        <authorList>
            <person name="Oh J."/>
        </authorList>
    </citation>
    <scope>NUCLEOTIDE SEQUENCE [LARGE SCALE GENOMIC DNA]</scope>
    <source>
        <strain evidence="2 3">WD12</strain>
    </source>
</reference>
<comment type="caution">
    <text evidence="2">The sequence shown here is derived from an EMBL/GenBank/DDBJ whole genome shotgun (WGS) entry which is preliminary data.</text>
</comment>
<accession>A0ABU9IY71</accession>
<dbReference type="EMBL" id="JBBWWT010000001">
    <property type="protein sequence ID" value="MEL1263146.1"/>
    <property type="molecule type" value="Genomic_DNA"/>
</dbReference>
<keyword evidence="1" id="KW-1133">Transmembrane helix</keyword>